<protein>
    <submittedName>
        <fullName evidence="1">Uncharacterized protein</fullName>
    </submittedName>
</protein>
<keyword evidence="2" id="KW-1185">Reference proteome</keyword>
<dbReference type="EMBL" id="MCFJ01000014">
    <property type="protein sequence ID" value="ORY59227.1"/>
    <property type="molecule type" value="Genomic_DNA"/>
</dbReference>
<evidence type="ECO:0000313" key="2">
    <source>
        <dbReference type="Proteomes" id="UP000193689"/>
    </source>
</evidence>
<accession>A0A1Y2DJ18</accession>
<organism evidence="1 2">
    <name type="scientific">Pseudomassariella vexata</name>
    <dbReference type="NCBI Taxonomy" id="1141098"/>
    <lineage>
        <taxon>Eukaryota</taxon>
        <taxon>Fungi</taxon>
        <taxon>Dikarya</taxon>
        <taxon>Ascomycota</taxon>
        <taxon>Pezizomycotina</taxon>
        <taxon>Sordariomycetes</taxon>
        <taxon>Xylariomycetidae</taxon>
        <taxon>Amphisphaeriales</taxon>
        <taxon>Pseudomassariaceae</taxon>
        <taxon>Pseudomassariella</taxon>
    </lineage>
</organism>
<dbReference type="InParanoid" id="A0A1Y2DJ18"/>
<sequence length="75" mass="8374">MEDLAALGVASTKVQFLEHGSILFTKSRKLYREGGIQDIKSSAQVLRWLSSEVRISFVTSSVDEEDQLRLAVDCD</sequence>
<proteinExistence type="predicted"/>
<reference evidence="1 2" key="1">
    <citation type="submission" date="2016-07" db="EMBL/GenBank/DDBJ databases">
        <title>Pervasive Adenine N6-methylation of Active Genes in Fungi.</title>
        <authorList>
            <consortium name="DOE Joint Genome Institute"/>
            <person name="Mondo S.J."/>
            <person name="Dannebaum R.O."/>
            <person name="Kuo R.C."/>
            <person name="Labutti K."/>
            <person name="Haridas S."/>
            <person name="Kuo A."/>
            <person name="Salamov A."/>
            <person name="Ahrendt S.R."/>
            <person name="Lipzen A."/>
            <person name="Sullivan W."/>
            <person name="Andreopoulos W.B."/>
            <person name="Clum A."/>
            <person name="Lindquist E."/>
            <person name="Daum C."/>
            <person name="Ramamoorthy G.K."/>
            <person name="Gryganskyi A."/>
            <person name="Culley D."/>
            <person name="Magnuson J.K."/>
            <person name="James T.Y."/>
            <person name="O'Malley M.A."/>
            <person name="Stajich J.E."/>
            <person name="Spatafora J.W."/>
            <person name="Visel A."/>
            <person name="Grigoriev I.V."/>
        </authorList>
    </citation>
    <scope>NUCLEOTIDE SEQUENCE [LARGE SCALE GENOMIC DNA]</scope>
    <source>
        <strain evidence="1 2">CBS 129021</strain>
    </source>
</reference>
<evidence type="ECO:0000313" key="1">
    <source>
        <dbReference type="EMBL" id="ORY59227.1"/>
    </source>
</evidence>
<comment type="caution">
    <text evidence="1">The sequence shown here is derived from an EMBL/GenBank/DDBJ whole genome shotgun (WGS) entry which is preliminary data.</text>
</comment>
<name>A0A1Y2DJ18_9PEZI</name>
<dbReference type="Proteomes" id="UP000193689">
    <property type="component" value="Unassembled WGS sequence"/>
</dbReference>
<dbReference type="AlphaFoldDB" id="A0A1Y2DJ18"/>
<gene>
    <name evidence="1" type="ORF">BCR38DRAFT_445953</name>
</gene>
<dbReference type="RefSeq" id="XP_040711921.1">
    <property type="nucleotide sequence ID" value="XM_040861063.1"/>
</dbReference>
<dbReference type="GeneID" id="63777275"/>